<dbReference type="Proteomes" id="UP000635885">
    <property type="component" value="Unassembled WGS sequence"/>
</dbReference>
<gene>
    <name evidence="3" type="ORF">GCM10010993_16200</name>
</gene>
<comment type="caution">
    <text evidence="3">The sequence shown here is derived from an EMBL/GenBank/DDBJ whole genome shotgun (WGS) entry which is preliminary data.</text>
</comment>
<dbReference type="RefSeq" id="WP_188441575.1">
    <property type="nucleotide sequence ID" value="NZ_BMFD01000004.1"/>
</dbReference>
<evidence type="ECO:0000256" key="1">
    <source>
        <dbReference type="ARBA" id="ARBA00002333"/>
    </source>
</evidence>
<protein>
    <submittedName>
        <fullName evidence="3">Histone H1</fullName>
    </submittedName>
</protein>
<name>A0ABQ1MBQ2_9BACT</name>
<dbReference type="InterPro" id="IPR010886">
    <property type="entry name" value="Hc1"/>
</dbReference>
<evidence type="ECO:0000256" key="2">
    <source>
        <dbReference type="ARBA" id="ARBA00008424"/>
    </source>
</evidence>
<dbReference type="EMBL" id="BMFD01000004">
    <property type="protein sequence ID" value="GGC38058.1"/>
    <property type="molecule type" value="Genomic_DNA"/>
</dbReference>
<comment type="function">
    <text evidence="1">Might have a role analogous to that of eukaryotic histone proteins.</text>
</comment>
<dbReference type="Pfam" id="PF07432">
    <property type="entry name" value="Hc1"/>
    <property type="match status" value="1"/>
</dbReference>
<comment type="similarity">
    <text evidence="2">Belongs to the histone H1/H5 family. HCT subfamily.</text>
</comment>
<proteinExistence type="inferred from homology"/>
<keyword evidence="4" id="KW-1185">Reference proteome</keyword>
<organism evidence="3 4">
    <name type="scientific">Belliella aquatica</name>
    <dbReference type="NCBI Taxonomy" id="1323734"/>
    <lineage>
        <taxon>Bacteria</taxon>
        <taxon>Pseudomonadati</taxon>
        <taxon>Bacteroidota</taxon>
        <taxon>Cytophagia</taxon>
        <taxon>Cytophagales</taxon>
        <taxon>Cyclobacteriaceae</taxon>
        <taxon>Belliella</taxon>
    </lineage>
</organism>
<sequence length="59" mass="6944">MNRFESIKNMISEMEEDFTKFYENGNKAAGTRVRNSMNNLKKTAQEIRLEVTELKNSKK</sequence>
<evidence type="ECO:0000313" key="4">
    <source>
        <dbReference type="Proteomes" id="UP000635885"/>
    </source>
</evidence>
<accession>A0ABQ1MBQ2</accession>
<reference evidence="4" key="1">
    <citation type="journal article" date="2019" name="Int. J. Syst. Evol. Microbiol.">
        <title>The Global Catalogue of Microorganisms (GCM) 10K type strain sequencing project: providing services to taxonomists for standard genome sequencing and annotation.</title>
        <authorList>
            <consortium name="The Broad Institute Genomics Platform"/>
            <consortium name="The Broad Institute Genome Sequencing Center for Infectious Disease"/>
            <person name="Wu L."/>
            <person name="Ma J."/>
        </authorList>
    </citation>
    <scope>NUCLEOTIDE SEQUENCE [LARGE SCALE GENOMIC DNA]</scope>
    <source>
        <strain evidence="4">CGMCC 1.12479</strain>
    </source>
</reference>
<evidence type="ECO:0000313" key="3">
    <source>
        <dbReference type="EMBL" id="GGC38058.1"/>
    </source>
</evidence>